<protein>
    <recommendedName>
        <fullName evidence="1">Flagellar protein FlgJ N-terminal domain-containing protein</fullName>
    </recommendedName>
</protein>
<comment type="caution">
    <text evidence="2">The sequence shown here is derived from an EMBL/GenBank/DDBJ whole genome shotgun (WGS) entry which is preliminary data.</text>
</comment>
<sequence length="92" mass="10090">MTPVISPTSNIARFEASTDQEKLQQAAQAFEAIFVRNMIGAMRSASLGDDLLGNSATDQFRTMMDDEVADHIAEQKGFGIADILVAQWKDKI</sequence>
<gene>
    <name evidence="2" type="ORF">GCM10009096_07950</name>
</gene>
<feature type="domain" description="Flagellar protein FlgJ N-terminal" evidence="1">
    <location>
        <begin position="41"/>
        <end position="87"/>
    </location>
</feature>
<name>A0ABP3K1M7_9SPHN</name>
<dbReference type="RefSeq" id="WP_229956629.1">
    <property type="nucleotide sequence ID" value="NZ_BAAAEM010000002.1"/>
</dbReference>
<proteinExistence type="predicted"/>
<reference evidence="3" key="1">
    <citation type="journal article" date="2019" name="Int. J. Syst. Evol. Microbiol.">
        <title>The Global Catalogue of Microorganisms (GCM) 10K type strain sequencing project: providing services to taxonomists for standard genome sequencing and annotation.</title>
        <authorList>
            <consortium name="The Broad Institute Genomics Platform"/>
            <consortium name="The Broad Institute Genome Sequencing Center for Infectious Disease"/>
            <person name="Wu L."/>
            <person name="Ma J."/>
        </authorList>
    </citation>
    <scope>NUCLEOTIDE SEQUENCE [LARGE SCALE GENOMIC DNA]</scope>
    <source>
        <strain evidence="3">JCM 14162</strain>
    </source>
</reference>
<dbReference type="InterPro" id="IPR019301">
    <property type="entry name" value="Flagellar_prot_FlgJ_N"/>
</dbReference>
<evidence type="ECO:0000259" key="1">
    <source>
        <dbReference type="Pfam" id="PF10135"/>
    </source>
</evidence>
<keyword evidence="3" id="KW-1185">Reference proteome</keyword>
<dbReference type="Pfam" id="PF10135">
    <property type="entry name" value="Rod-binding"/>
    <property type="match status" value="1"/>
</dbReference>
<organism evidence="2 3">
    <name type="scientific">Parasphingorhabdus litoris</name>
    <dbReference type="NCBI Taxonomy" id="394733"/>
    <lineage>
        <taxon>Bacteria</taxon>
        <taxon>Pseudomonadati</taxon>
        <taxon>Pseudomonadota</taxon>
        <taxon>Alphaproteobacteria</taxon>
        <taxon>Sphingomonadales</taxon>
        <taxon>Sphingomonadaceae</taxon>
        <taxon>Parasphingorhabdus</taxon>
    </lineage>
</organism>
<accession>A0ABP3K1M7</accession>
<dbReference type="EMBL" id="BAAAEM010000002">
    <property type="protein sequence ID" value="GAA0469430.1"/>
    <property type="molecule type" value="Genomic_DNA"/>
</dbReference>
<dbReference type="Proteomes" id="UP001500713">
    <property type="component" value="Unassembled WGS sequence"/>
</dbReference>
<evidence type="ECO:0000313" key="3">
    <source>
        <dbReference type="Proteomes" id="UP001500713"/>
    </source>
</evidence>
<evidence type="ECO:0000313" key="2">
    <source>
        <dbReference type="EMBL" id="GAA0469430.1"/>
    </source>
</evidence>